<dbReference type="GeneID" id="114508562"/>
<proteinExistence type="predicted"/>
<dbReference type="InterPro" id="IPR019734">
    <property type="entry name" value="TPR_rpt"/>
</dbReference>
<dbReference type="GO" id="GO:0031415">
    <property type="term" value="C:NatA complex"/>
    <property type="evidence" value="ECO:0007669"/>
    <property type="project" value="TreeGrafter"/>
</dbReference>
<dbReference type="PIRSF" id="PIRSF000422">
    <property type="entry name" value="N-terminal-AcTrfase-A_aux_su"/>
    <property type="match status" value="1"/>
</dbReference>
<gene>
    <name evidence="6" type="primary">NAA16</name>
</gene>
<dbReference type="InterPro" id="IPR013105">
    <property type="entry name" value="TPR_2"/>
</dbReference>
<keyword evidence="5" id="KW-1185">Reference proteome</keyword>
<reference evidence="6" key="1">
    <citation type="submission" date="2025-08" db="UniProtKB">
        <authorList>
            <consortium name="RefSeq"/>
        </authorList>
    </citation>
    <scope>IDENTIFICATION</scope>
    <source>
        <tissue evidence="6">Muscle</tissue>
    </source>
</reference>
<dbReference type="Proteomes" id="UP000504628">
    <property type="component" value="Chromosome 11"/>
</dbReference>
<evidence type="ECO:0000256" key="4">
    <source>
        <dbReference type="SAM" id="MobiDB-lite"/>
    </source>
</evidence>
<sequence>MPNVQLPPKESNLFKRLLKCYEQKQYKNGLKFCKMILSNPKFAEHGETLAMKGLTLNCLGKKEEAYEFVRKGLRNDVKSHVCWHVYGLLQRSDKKYDEAIKCYRNALKLDKDNLQILRDLSLLQIQMRDLEGYRETRYQLLQLRPTQRASWIGYAIAYHLLKDYDMALKLLEEFRQTQQVPLNKIDYEYSELILYQNQVMREADLFQESLEHIETYEKQICDKLLVEEIKGEMLLKLGRLKEASEVFKNLIDRNAENWCYYEGLEKALQLSSLGPFLPHGTLEERLQIYEEISKQHPRAISPRRLPLNLVPGEKFRELMDKFLRVNFSKGCPPLFTTLKSLYYNTEKISIIQELVTNYEASLKTCDFFSSYENEEKEPPTTLLWVQYFLAQHFDKLGQYSLALDYINAAIASTPTLIELFYMKAKIYKHIGNLKEAAKWMDEAQSLDTADRFINSKCAKYMLRANMIKEAEEMCSKFTREGTSAMENLNEMQCMWFQTECISAYQRLGRYGDALKKCHEVERHFLEITDDQFDFHTYCMRKMTLRAYVDLLRLEDMLRRHAFYFKAARSAIEIYLKLYDNPLTSEGKQQEINSENLSAKELKKMLSKQRRAQKKAKLEEERKHTERERQQKNQKKKRDDDEEEASGLKEELIPEKLERIENPLEEAIKFLIPLKNLVADNIDTHLLAFEIYFRKGKFLLMLQSVKRAFAINSNNPWLHECLIKFSKSVSNHSNLPDIVSKVLSQEMQKIFLNKDLESFNEDFLKRNAASLQHLLSGAKMMYFLDKSRQEKAIAIATRLDETIKDKNVKTLIKVSEALLDGSFGSCNSQYEEYRMACHNLLPFTSAFLPAVNEVSSRSVALNNTANYAVLANEI</sequence>
<keyword evidence="1" id="KW-0677">Repeat</keyword>
<organism evidence="5 6">
    <name type="scientific">Phyllostomus discolor</name>
    <name type="common">pale spear-nosed bat</name>
    <dbReference type="NCBI Taxonomy" id="89673"/>
    <lineage>
        <taxon>Eukaryota</taxon>
        <taxon>Metazoa</taxon>
        <taxon>Chordata</taxon>
        <taxon>Craniata</taxon>
        <taxon>Vertebrata</taxon>
        <taxon>Euteleostomi</taxon>
        <taxon>Mammalia</taxon>
        <taxon>Eutheria</taxon>
        <taxon>Laurasiatheria</taxon>
        <taxon>Chiroptera</taxon>
        <taxon>Yangochiroptera</taxon>
        <taxon>Phyllostomidae</taxon>
        <taxon>Phyllostominae</taxon>
        <taxon>Phyllostomus</taxon>
    </lineage>
</organism>
<dbReference type="PANTHER" id="PTHR22767">
    <property type="entry name" value="N-TERMINAL ACETYLTRANSFERASE-RELATED"/>
    <property type="match status" value="1"/>
</dbReference>
<name>A0A7E6CK13_9CHIR</name>
<evidence type="ECO:0000256" key="2">
    <source>
        <dbReference type="ARBA" id="ARBA00022803"/>
    </source>
</evidence>
<feature type="compositionally biased region" description="Basic and acidic residues" evidence="4">
    <location>
        <begin position="615"/>
        <end position="630"/>
    </location>
</feature>
<evidence type="ECO:0000256" key="3">
    <source>
        <dbReference type="PROSITE-ProRule" id="PRU00339"/>
    </source>
</evidence>
<dbReference type="InterPro" id="IPR021183">
    <property type="entry name" value="NatA_aux_su"/>
</dbReference>
<dbReference type="FunFam" id="1.25.40.1040:FF:000001">
    <property type="entry name" value="N-alpha-acetyltransferase 15, NatA auxiliary subunit"/>
    <property type="match status" value="1"/>
</dbReference>
<dbReference type="Gene3D" id="1.25.40.1040">
    <property type="match status" value="1"/>
</dbReference>
<evidence type="ECO:0000313" key="5">
    <source>
        <dbReference type="Proteomes" id="UP000504628"/>
    </source>
</evidence>
<dbReference type="AlphaFoldDB" id="A0A7E6CK13"/>
<dbReference type="OrthoDB" id="10263032at2759"/>
<dbReference type="RefSeq" id="XP_035867207.1">
    <property type="nucleotide sequence ID" value="XM_036011314.1"/>
</dbReference>
<dbReference type="InterPro" id="IPR011990">
    <property type="entry name" value="TPR-like_helical_dom_sf"/>
</dbReference>
<evidence type="ECO:0000256" key="1">
    <source>
        <dbReference type="ARBA" id="ARBA00022737"/>
    </source>
</evidence>
<feature type="region of interest" description="Disordered" evidence="4">
    <location>
        <begin position="612"/>
        <end position="647"/>
    </location>
</feature>
<dbReference type="CTD" id="79612"/>
<dbReference type="FunFam" id="1.25.40.1010:FF:000001">
    <property type="entry name" value="N-alpha-acetyltransferase 15, NatA auxiliary subunit"/>
    <property type="match status" value="1"/>
</dbReference>
<dbReference type="Pfam" id="PF07719">
    <property type="entry name" value="TPR_2"/>
    <property type="match status" value="1"/>
</dbReference>
<protein>
    <submittedName>
        <fullName evidence="6">N-alpha-acetyltransferase 16, NatA auxiliary subunit isoform X1</fullName>
    </submittedName>
</protein>
<dbReference type="PANTHER" id="PTHR22767:SF5">
    <property type="entry name" value="N-ALPHA-ACETYLTRANSFERASE 16, NATA AUXILIARY SUBUNIT"/>
    <property type="match status" value="1"/>
</dbReference>
<evidence type="ECO:0000313" key="6">
    <source>
        <dbReference type="RefSeq" id="XP_035867207.1"/>
    </source>
</evidence>
<dbReference type="Gene3D" id="1.25.40.1010">
    <property type="match status" value="1"/>
</dbReference>
<keyword evidence="2 3" id="KW-0802">TPR repeat</keyword>
<accession>A0A7E6CK13</accession>
<dbReference type="Pfam" id="PF12569">
    <property type="entry name" value="NatA_aux_su"/>
    <property type="match status" value="1"/>
</dbReference>
<dbReference type="PROSITE" id="PS50005">
    <property type="entry name" value="TPR"/>
    <property type="match status" value="1"/>
</dbReference>
<dbReference type="SMART" id="SM00028">
    <property type="entry name" value="TPR"/>
    <property type="match status" value="6"/>
</dbReference>
<dbReference type="SUPFAM" id="SSF48452">
    <property type="entry name" value="TPR-like"/>
    <property type="match status" value="1"/>
</dbReference>
<feature type="repeat" description="TPR" evidence="3">
    <location>
        <begin position="80"/>
        <end position="113"/>
    </location>
</feature>